<evidence type="ECO:0000256" key="1">
    <source>
        <dbReference type="SAM" id="MobiDB-lite"/>
    </source>
</evidence>
<dbReference type="InterPro" id="IPR024983">
    <property type="entry name" value="CHAT_dom"/>
</dbReference>
<evidence type="ECO:0000259" key="3">
    <source>
        <dbReference type="Pfam" id="PF12770"/>
    </source>
</evidence>
<feature type="region of interest" description="Disordered" evidence="1">
    <location>
        <begin position="641"/>
        <end position="677"/>
    </location>
</feature>
<dbReference type="SUPFAM" id="SSF48452">
    <property type="entry name" value="TPR-like"/>
    <property type="match status" value="1"/>
</dbReference>
<dbReference type="Pfam" id="PF12770">
    <property type="entry name" value="CHAT"/>
    <property type="match status" value="1"/>
</dbReference>
<evidence type="ECO:0000256" key="2">
    <source>
        <dbReference type="SAM" id="Phobius"/>
    </source>
</evidence>
<keyword evidence="2" id="KW-1133">Transmembrane helix</keyword>
<feature type="domain" description="CHAT" evidence="3">
    <location>
        <begin position="111"/>
        <end position="403"/>
    </location>
</feature>
<protein>
    <submittedName>
        <fullName evidence="4">CHAT domain-containing protein</fullName>
    </submittedName>
</protein>
<keyword evidence="2" id="KW-0812">Transmembrane</keyword>
<name>A0ABR8EN38_9CYAN</name>
<keyword evidence="2" id="KW-0472">Membrane</keyword>
<proteinExistence type="predicted"/>
<reference evidence="4 5" key="1">
    <citation type="journal article" date="2020" name="ISME J.">
        <title>Comparative genomics reveals insights into cyanobacterial evolution and habitat adaptation.</title>
        <authorList>
            <person name="Chen M.Y."/>
            <person name="Teng W.K."/>
            <person name="Zhao L."/>
            <person name="Hu C.X."/>
            <person name="Zhou Y.K."/>
            <person name="Han B.P."/>
            <person name="Song L.R."/>
            <person name="Shu W.S."/>
        </authorList>
    </citation>
    <scope>NUCLEOTIDE SEQUENCE [LARGE SCALE GENOMIC DNA]</scope>
    <source>
        <strain evidence="4 5">FACHB-1370</strain>
    </source>
</reference>
<organism evidence="4 5">
    <name type="scientific">Planktothricoides raciborskii FACHB-1370</name>
    <dbReference type="NCBI Taxonomy" id="2949576"/>
    <lineage>
        <taxon>Bacteria</taxon>
        <taxon>Bacillati</taxon>
        <taxon>Cyanobacteriota</taxon>
        <taxon>Cyanophyceae</taxon>
        <taxon>Oscillatoriophycideae</taxon>
        <taxon>Oscillatoriales</taxon>
        <taxon>Oscillatoriaceae</taxon>
        <taxon>Planktothricoides</taxon>
    </lineage>
</organism>
<comment type="caution">
    <text evidence="4">The sequence shown here is derived from an EMBL/GenBank/DDBJ whole genome shotgun (WGS) entry which is preliminary data.</text>
</comment>
<dbReference type="InterPro" id="IPR011990">
    <property type="entry name" value="TPR-like_helical_dom_sf"/>
</dbReference>
<dbReference type="Gene3D" id="1.25.40.10">
    <property type="entry name" value="Tetratricopeptide repeat domain"/>
    <property type="match status" value="1"/>
</dbReference>
<accession>A0ABR8EN38</accession>
<dbReference type="Proteomes" id="UP000641954">
    <property type="component" value="Unassembled WGS sequence"/>
</dbReference>
<feature type="compositionally biased region" description="Low complexity" evidence="1">
    <location>
        <begin position="642"/>
        <end position="651"/>
    </location>
</feature>
<evidence type="ECO:0000313" key="4">
    <source>
        <dbReference type="EMBL" id="MBD2547499.1"/>
    </source>
</evidence>
<feature type="transmembrane region" description="Helical" evidence="2">
    <location>
        <begin position="616"/>
        <end position="636"/>
    </location>
</feature>
<evidence type="ECO:0000313" key="5">
    <source>
        <dbReference type="Proteomes" id="UP000641954"/>
    </source>
</evidence>
<dbReference type="EMBL" id="JACJSK010000075">
    <property type="protein sequence ID" value="MBD2547499.1"/>
    <property type="molecule type" value="Genomic_DNA"/>
</dbReference>
<keyword evidence="5" id="KW-1185">Reference proteome</keyword>
<sequence>MVSQKFEELHLSITPINREKNHYLVRTEESPKGVLPAEEQVIFPVEEWLEQASRLMDDSVAGLWHGYGLSASLEDDVLYDTHGDTDEETVPGDGDVAVISSRFHIRTLVDLGREMYEALFQGDLRDRLTSAQAIAHNQGAVLRLRLGLKDSILPRLPWEVIHEDSRPIATGKDVIFSRYQPSLSSLILPPPPSSPLKILMVVAAPTDQANLALKQEANALKAELKKPTTNGTWGNTPLPQIELDILEHPDRKKLTQVLEQNSYHVLHYAGHSNLGSRGGELYLVNQQTGLGEVLNGDDLAGLLVNNGIHLAVFNSCRSTHSAKVETPETNNHRNLAEVLVNRGIPAVLAMAERIPDQVALTLTRLFYYNLKQGYPVDLSLNRARQGLMSTYGSDQLYWALPVLYLHEKYQGYLTQQPSNDTELFIPPRPMPNSRLQLRDIPRKPNSNSDAFLWRFSPSDPDDLEDDLGYDRDDDDDHFFRLSDEELLEGEDEFLDEEIEDEDEHEFLDYDLGEAADNDAESLVSDIFSELGLGKLGSAEAKPGKLSAKDEFLPHILGYESEVDDVEEIFKAVAGESQLTEKNSQTKSTISSPKAKSSAFNSDALAKPAKSHKAFRWRFGVISFLAIALFAGAIGFWRSRPQTSTSLSTSSVTEDRGLATSEPISEPTKEKPNPLQKASTPELSAIAIENFAQGKLSEGVIAVNLLLDRGALPQAKATLEAVPNQKKNTPEINFLSGRLAWQFVQTGNKDYSVSDARRFWESSVKSDSNSTFYANALAFAYYAEGNLDLASDMWLKVVTLLEPTQALDHPEALTAYAGLALVMMKSSEGVSPEEKNVLLSKATKQRKMVMKLAASDFQPNALANNWMWPDSAITDWQKLLTLEN</sequence>
<gene>
    <name evidence="4" type="ORF">H6G72_27465</name>
</gene>